<protein>
    <submittedName>
        <fullName evidence="7">MATE family efflux transporter</fullName>
    </submittedName>
</protein>
<dbReference type="CDD" id="cd13136">
    <property type="entry name" value="MATE_DinF_like"/>
    <property type="match status" value="1"/>
</dbReference>
<dbReference type="AlphaFoldDB" id="A0A944CEH7"/>
<dbReference type="GO" id="GO:0042910">
    <property type="term" value="F:xenobiotic transmembrane transporter activity"/>
    <property type="evidence" value="ECO:0007669"/>
    <property type="project" value="InterPro"/>
</dbReference>
<evidence type="ECO:0000256" key="2">
    <source>
        <dbReference type="ARBA" id="ARBA00010199"/>
    </source>
</evidence>
<feature type="transmembrane region" description="Helical" evidence="6">
    <location>
        <begin position="51"/>
        <end position="73"/>
    </location>
</feature>
<dbReference type="NCBIfam" id="TIGR00797">
    <property type="entry name" value="matE"/>
    <property type="match status" value="1"/>
</dbReference>
<feature type="transmembrane region" description="Helical" evidence="6">
    <location>
        <begin position="199"/>
        <end position="221"/>
    </location>
</feature>
<dbReference type="InterPro" id="IPR044644">
    <property type="entry name" value="DinF-like"/>
</dbReference>
<dbReference type="RefSeq" id="WP_213216620.1">
    <property type="nucleotide sequence ID" value="NZ_QTKU01000003.1"/>
</dbReference>
<organism evidence="7 8">
    <name type="scientific">Roseibium polysiphoniae</name>
    <dbReference type="NCBI Taxonomy" id="2571221"/>
    <lineage>
        <taxon>Bacteria</taxon>
        <taxon>Pseudomonadati</taxon>
        <taxon>Pseudomonadota</taxon>
        <taxon>Alphaproteobacteria</taxon>
        <taxon>Hyphomicrobiales</taxon>
        <taxon>Stappiaceae</taxon>
        <taxon>Roseibium</taxon>
    </lineage>
</organism>
<feature type="transmembrane region" description="Helical" evidence="6">
    <location>
        <begin position="97"/>
        <end position="118"/>
    </location>
</feature>
<keyword evidence="4 6" id="KW-1133">Transmembrane helix</keyword>
<dbReference type="Pfam" id="PF01554">
    <property type="entry name" value="MatE"/>
    <property type="match status" value="2"/>
</dbReference>
<dbReference type="PANTHER" id="PTHR42893:SF46">
    <property type="entry name" value="PROTEIN DETOXIFICATION 44, CHLOROPLASTIC"/>
    <property type="match status" value="1"/>
</dbReference>
<dbReference type="PANTHER" id="PTHR42893">
    <property type="entry name" value="PROTEIN DETOXIFICATION 44, CHLOROPLASTIC-RELATED"/>
    <property type="match status" value="1"/>
</dbReference>
<reference evidence="7" key="1">
    <citation type="submission" date="2018-08" db="EMBL/GenBank/DDBJ databases">
        <authorList>
            <person name="Jin W."/>
            <person name="Wang H."/>
            <person name="Yang Y."/>
            <person name="Li M."/>
            <person name="Liu J."/>
        </authorList>
    </citation>
    <scope>NUCLEOTIDE SEQUENCE</scope>
    <source>
        <strain evidence="7">AESS21</strain>
    </source>
</reference>
<name>A0A944CEH7_9HYPH</name>
<dbReference type="EMBL" id="QTKU01000003">
    <property type="protein sequence ID" value="MBS8261184.1"/>
    <property type="molecule type" value="Genomic_DNA"/>
</dbReference>
<evidence type="ECO:0000313" key="7">
    <source>
        <dbReference type="EMBL" id="MBS8261184.1"/>
    </source>
</evidence>
<comment type="similarity">
    <text evidence="2">Belongs to the multi antimicrobial extrusion (MATE) (TC 2.A.66.1) family.</text>
</comment>
<feature type="transmembrane region" description="Helical" evidence="6">
    <location>
        <begin position="418"/>
        <end position="436"/>
    </location>
</feature>
<reference evidence="7" key="2">
    <citation type="journal article" date="2021" name="Microorganisms">
        <title>Bacterial Dimethylsulfoniopropionate Biosynthesis in the East China Sea.</title>
        <authorList>
            <person name="Liu J."/>
            <person name="Zhang Y."/>
            <person name="Liu J."/>
            <person name="Zhong H."/>
            <person name="Williams B.T."/>
            <person name="Zheng Y."/>
            <person name="Curson A.R.J."/>
            <person name="Sun C."/>
            <person name="Sun H."/>
            <person name="Song D."/>
            <person name="Wagner Mackenzie B."/>
            <person name="Bermejo Martinez A."/>
            <person name="Todd J.D."/>
            <person name="Zhang X.H."/>
        </authorList>
    </citation>
    <scope>NUCLEOTIDE SEQUENCE</scope>
    <source>
        <strain evidence="7">AESS21</strain>
    </source>
</reference>
<comment type="caution">
    <text evidence="7">The sequence shown here is derived from an EMBL/GenBank/DDBJ whole genome shotgun (WGS) entry which is preliminary data.</text>
</comment>
<feature type="transmembrane region" description="Helical" evidence="6">
    <location>
        <begin position="174"/>
        <end position="193"/>
    </location>
</feature>
<evidence type="ECO:0000256" key="5">
    <source>
        <dbReference type="ARBA" id="ARBA00023136"/>
    </source>
</evidence>
<comment type="subcellular location">
    <subcellularLocation>
        <location evidence="1">Membrane</location>
        <topology evidence="1">Multi-pass membrane protein</topology>
    </subcellularLocation>
</comment>
<feature type="transmembrane region" description="Helical" evidence="6">
    <location>
        <begin position="283"/>
        <end position="306"/>
    </location>
</feature>
<keyword evidence="5 6" id="KW-0472">Membrane</keyword>
<evidence type="ECO:0000256" key="6">
    <source>
        <dbReference type="SAM" id="Phobius"/>
    </source>
</evidence>
<dbReference type="InterPro" id="IPR002528">
    <property type="entry name" value="MATE_fam"/>
</dbReference>
<evidence type="ECO:0000313" key="8">
    <source>
        <dbReference type="Proteomes" id="UP000705379"/>
    </source>
</evidence>
<evidence type="ECO:0000256" key="1">
    <source>
        <dbReference type="ARBA" id="ARBA00004141"/>
    </source>
</evidence>
<feature type="transmembrane region" description="Helical" evidence="6">
    <location>
        <begin position="142"/>
        <end position="162"/>
    </location>
</feature>
<feature type="transmembrane region" description="Helical" evidence="6">
    <location>
        <begin position="318"/>
        <end position="339"/>
    </location>
</feature>
<proteinExistence type="inferred from homology"/>
<feature type="transmembrane region" description="Helical" evidence="6">
    <location>
        <begin position="393"/>
        <end position="412"/>
    </location>
</feature>
<feature type="transmembrane region" description="Helical" evidence="6">
    <location>
        <begin position="20"/>
        <end position="39"/>
    </location>
</feature>
<dbReference type="GO" id="GO:0015297">
    <property type="term" value="F:antiporter activity"/>
    <property type="evidence" value="ECO:0007669"/>
    <property type="project" value="InterPro"/>
</dbReference>
<keyword evidence="3 6" id="KW-0812">Transmembrane</keyword>
<dbReference type="Proteomes" id="UP000705379">
    <property type="component" value="Unassembled WGS sequence"/>
</dbReference>
<evidence type="ECO:0000256" key="3">
    <source>
        <dbReference type="ARBA" id="ARBA00022692"/>
    </source>
</evidence>
<evidence type="ECO:0000256" key="4">
    <source>
        <dbReference type="ARBA" id="ARBA00022989"/>
    </source>
</evidence>
<feature type="transmembrane region" description="Helical" evidence="6">
    <location>
        <begin position="242"/>
        <end position="263"/>
    </location>
</feature>
<feature type="transmembrane region" description="Helical" evidence="6">
    <location>
        <begin position="359"/>
        <end position="381"/>
    </location>
</feature>
<accession>A0A944CEH7</accession>
<gene>
    <name evidence="7" type="ORF">DYI23_13250</name>
</gene>
<sequence length="449" mass="48610">MTQASHSAEQTFSVTHRSVLAIAIPMTFAYLSTPILGVVDTAVIGRLGDAALVGGIAIGGVIFDLVFTTFNFLRSGTTGLTAQAMGAGNNSEIKATFLRALVIALVAGLAVILLQAPFLDLGLSFLGGSSEVQSATRRYFEIRIYSAPFLLANYAILGWFLGLGRAGTGLMLQLVLNGLNIGLSIFFVMGLGWSIEGVALATVLSEIAATLFGLILILRAVRGTSWPALADVFDRRLFLRMLAVNRDIMIRSFSLLFAFAFFTARSADQGDVMLASNAILEKFFIVGGYFLDGLATAAEQLVGRAIGARHRPAFDRTIRLTTVWSFVLAALLAIFYFIAGPALFDLMTISPDVREIGRIYLPWAALTPLLAVLAFQMDGVFIGATWSKDMRNMMLLSLAIYIAAFYALFPLLENHGLWLSLEIFLGLRGISLAFICRRRADETFAAARP</sequence>
<dbReference type="GO" id="GO:0005886">
    <property type="term" value="C:plasma membrane"/>
    <property type="evidence" value="ECO:0007669"/>
    <property type="project" value="TreeGrafter"/>
</dbReference>